<evidence type="ECO:0000313" key="8">
    <source>
        <dbReference type="EMBL" id="ABM56720.1"/>
    </source>
</evidence>
<dbReference type="OrthoDB" id="9781691at2"/>
<keyword evidence="9" id="KW-1185">Reference proteome</keyword>
<evidence type="ECO:0000313" key="9">
    <source>
        <dbReference type="Proteomes" id="UP000000374"/>
    </source>
</evidence>
<dbReference type="Pfam" id="PF00933">
    <property type="entry name" value="Glyco_hydro_3"/>
    <property type="match status" value="1"/>
</dbReference>
<dbReference type="Gene3D" id="2.60.40.10">
    <property type="entry name" value="Immunoglobulins"/>
    <property type="match status" value="1"/>
</dbReference>
<name>A1WGG3_VEREI</name>
<proteinExistence type="inferred from homology"/>
<gene>
    <name evidence="8" type="ordered locus">Veis_0942</name>
</gene>
<dbReference type="InterPro" id="IPR026891">
    <property type="entry name" value="Fn3-like"/>
</dbReference>
<dbReference type="STRING" id="391735.Veis_0942"/>
<evidence type="ECO:0000256" key="3">
    <source>
        <dbReference type="ARBA" id="ARBA00031448"/>
    </source>
</evidence>
<feature type="domain" description="Fibronectin type III-like" evidence="7">
    <location>
        <begin position="700"/>
        <end position="769"/>
    </location>
</feature>
<dbReference type="InterPro" id="IPR036881">
    <property type="entry name" value="Glyco_hydro_3_C_sf"/>
</dbReference>
<dbReference type="SMART" id="SM01217">
    <property type="entry name" value="Fn3_like"/>
    <property type="match status" value="1"/>
</dbReference>
<dbReference type="SUPFAM" id="SSF51445">
    <property type="entry name" value="(Trans)glycosidases"/>
    <property type="match status" value="1"/>
</dbReference>
<organism evidence="8 9">
    <name type="scientific">Verminephrobacter eiseniae (strain EF01-2)</name>
    <dbReference type="NCBI Taxonomy" id="391735"/>
    <lineage>
        <taxon>Bacteria</taxon>
        <taxon>Pseudomonadati</taxon>
        <taxon>Pseudomonadota</taxon>
        <taxon>Betaproteobacteria</taxon>
        <taxon>Burkholderiales</taxon>
        <taxon>Comamonadaceae</taxon>
        <taxon>Verminephrobacter</taxon>
    </lineage>
</organism>
<dbReference type="PRINTS" id="PR00133">
    <property type="entry name" value="GLHYDRLASE3"/>
</dbReference>
<evidence type="ECO:0000256" key="2">
    <source>
        <dbReference type="ARBA" id="ARBA00022801"/>
    </source>
</evidence>
<dbReference type="InterPro" id="IPR036962">
    <property type="entry name" value="Glyco_hydro_3_N_sf"/>
</dbReference>
<dbReference type="EMBL" id="CP000542">
    <property type="protein sequence ID" value="ABM56720.1"/>
    <property type="molecule type" value="Genomic_DNA"/>
</dbReference>
<dbReference type="InterPro" id="IPR013783">
    <property type="entry name" value="Ig-like_fold"/>
</dbReference>
<dbReference type="Proteomes" id="UP000000374">
    <property type="component" value="Chromosome"/>
</dbReference>
<dbReference type="PANTHER" id="PTHR42715:SF10">
    <property type="entry name" value="BETA-GLUCOSIDASE"/>
    <property type="match status" value="1"/>
</dbReference>
<dbReference type="FunFam" id="2.60.40.10:FF:000495">
    <property type="entry name" value="Periplasmic beta-glucosidase"/>
    <property type="match status" value="1"/>
</dbReference>
<protein>
    <recommendedName>
        <fullName evidence="5">Beta-D-glucoside glucohydrolase</fullName>
    </recommendedName>
    <alternativeName>
        <fullName evidence="3">Cellobiase</fullName>
    </alternativeName>
    <alternativeName>
        <fullName evidence="4">Gentiobiase</fullName>
    </alternativeName>
</protein>
<dbReference type="SUPFAM" id="SSF52279">
    <property type="entry name" value="Beta-D-glucan exohydrolase, C-terminal domain"/>
    <property type="match status" value="1"/>
</dbReference>
<dbReference type="GeneID" id="76459622"/>
<evidence type="ECO:0000256" key="6">
    <source>
        <dbReference type="SAM" id="MobiDB-lite"/>
    </source>
</evidence>
<evidence type="ECO:0000256" key="1">
    <source>
        <dbReference type="ARBA" id="ARBA00005336"/>
    </source>
</evidence>
<dbReference type="RefSeq" id="WP_011808733.1">
    <property type="nucleotide sequence ID" value="NC_008786.1"/>
</dbReference>
<evidence type="ECO:0000256" key="4">
    <source>
        <dbReference type="ARBA" id="ARBA00032194"/>
    </source>
</evidence>
<reference evidence="9" key="1">
    <citation type="submission" date="2006-12" db="EMBL/GenBank/DDBJ databases">
        <title>Complete sequence of chromosome 1 of Verminephrobacter eiseniae EF01-2.</title>
        <authorList>
            <person name="Copeland A."/>
            <person name="Lucas S."/>
            <person name="Lapidus A."/>
            <person name="Barry K."/>
            <person name="Detter J.C."/>
            <person name="Glavina del Rio T."/>
            <person name="Dalin E."/>
            <person name="Tice H."/>
            <person name="Pitluck S."/>
            <person name="Chertkov O."/>
            <person name="Brettin T."/>
            <person name="Bruce D."/>
            <person name="Han C."/>
            <person name="Tapia R."/>
            <person name="Gilna P."/>
            <person name="Schmutz J."/>
            <person name="Larimer F."/>
            <person name="Land M."/>
            <person name="Hauser L."/>
            <person name="Kyrpides N."/>
            <person name="Kim E."/>
            <person name="Stahl D."/>
            <person name="Richardson P."/>
        </authorList>
    </citation>
    <scope>NUCLEOTIDE SEQUENCE [LARGE SCALE GENOMIC DNA]</scope>
    <source>
        <strain evidence="9">EF01-2</strain>
    </source>
</reference>
<dbReference type="KEGG" id="vei:Veis_0942"/>
<dbReference type="Gene3D" id="3.20.20.300">
    <property type="entry name" value="Glycoside hydrolase, family 3, N-terminal domain"/>
    <property type="match status" value="1"/>
</dbReference>
<dbReference type="eggNOG" id="COG1472">
    <property type="taxonomic scope" value="Bacteria"/>
</dbReference>
<dbReference type="InterPro" id="IPR017853">
    <property type="entry name" value="GH"/>
</dbReference>
<dbReference type="AlphaFoldDB" id="A1WGG3"/>
<dbReference type="InterPro" id="IPR050288">
    <property type="entry name" value="Cellulose_deg_GH3"/>
</dbReference>
<dbReference type="GO" id="GO:0005975">
    <property type="term" value="P:carbohydrate metabolic process"/>
    <property type="evidence" value="ECO:0007669"/>
    <property type="project" value="InterPro"/>
</dbReference>
<sequence>METAFSPAPYKDPAQPIEARVRDLLERMSLDEKIAQMHAFWLILSEDGQHHVRPSVGFIDGTDQPSFQRRLANGVGQVTRPLGTHSVEAGSGLRALNKLQRFLRNETRLGIPALSHEECLVGLMTRDATAFPSTLALSASWNPELIESVAQQIGQECRQLGCHQGLAPVLDVSRDVRWGRTEETFGEDPYLVGVLATRYVRGLQGPQRDLLATLKHYAGHSFSEGARNHAPVHLGWRELNDVFLLPFEMAVKQANAGSVMPAYHDIDGEPCHASRHLLTEVLRHRWGFDGLVVADYVGVSLLYRHHRVAADAADAAALSFNAGLDVELPADDCAMQLRLALERGAITLAKIDEIVARVLKEKFRLGLFEQTFEDRAEPPRLRSPECVATALEAARQSLVVLDNRSGILPLAPAARQRIAVIGPTAADPMGQLSGYSYHAHSIAPDEVQDTSHIVTPLQGIQALFGASLVRYEQGCQILEQRSAGTPVFPGDVDDAGKLPRQASPVSRRTDRIPAAAQAARSADLAIVCVGDLAGLFQRGTIAEGSDTDSLSLPGVQQQLLEAVVATGTPTIVVLSGGRPYNLGGLEDKLAAFVMAFAGGQEGGRALAEVLAGRVEPSGRLTLSTPVNVGAMPYYYNHKLKSGGTPIALHFGSPYPFGHGLSYTRFEYRRLAVATPEVPIEDGQVELSFELANVGERSGIEVVQLYVRDCQASLVRPVRELKAFRRVALEPGHSARVTFRVPVDMLGFTGMTGQRIVEPGLFDLALGASSADIRLRAQVQVCGPLRTLGRDWRMESHSEVQPL</sequence>
<comment type="similarity">
    <text evidence="1">Belongs to the glycosyl hydrolase 3 family.</text>
</comment>
<dbReference type="CAZy" id="GH3">
    <property type="family name" value="Glycoside Hydrolase Family 3"/>
</dbReference>
<dbReference type="HOGENOM" id="CLU_004542_5_1_4"/>
<dbReference type="InterPro" id="IPR002772">
    <property type="entry name" value="Glyco_hydro_3_C"/>
</dbReference>
<dbReference type="PANTHER" id="PTHR42715">
    <property type="entry name" value="BETA-GLUCOSIDASE"/>
    <property type="match status" value="1"/>
</dbReference>
<evidence type="ECO:0000259" key="7">
    <source>
        <dbReference type="SMART" id="SM01217"/>
    </source>
</evidence>
<keyword evidence="2 8" id="KW-0378">Hydrolase</keyword>
<dbReference type="Pfam" id="PF01915">
    <property type="entry name" value="Glyco_hydro_3_C"/>
    <property type="match status" value="1"/>
</dbReference>
<dbReference type="Pfam" id="PF14310">
    <property type="entry name" value="Fn3-like"/>
    <property type="match status" value="1"/>
</dbReference>
<accession>A1WGG3</accession>
<dbReference type="GO" id="GO:0008422">
    <property type="term" value="F:beta-glucosidase activity"/>
    <property type="evidence" value="ECO:0007669"/>
    <property type="project" value="UniProtKB-ARBA"/>
</dbReference>
<dbReference type="Gene3D" id="3.40.50.1700">
    <property type="entry name" value="Glycoside hydrolase family 3 C-terminal domain"/>
    <property type="match status" value="1"/>
</dbReference>
<feature type="region of interest" description="Disordered" evidence="6">
    <location>
        <begin position="488"/>
        <end position="510"/>
    </location>
</feature>
<dbReference type="InterPro" id="IPR001764">
    <property type="entry name" value="Glyco_hydro_3_N"/>
</dbReference>
<evidence type="ECO:0000256" key="5">
    <source>
        <dbReference type="ARBA" id="ARBA00032594"/>
    </source>
</evidence>